<dbReference type="SUPFAM" id="SSF81296">
    <property type="entry name" value="E set domains"/>
    <property type="match status" value="3"/>
</dbReference>
<dbReference type="Proteomes" id="UP000887540">
    <property type="component" value="Unplaced"/>
</dbReference>
<keyword evidence="16" id="KW-1185">Reference proteome</keyword>
<sequence length="1860" mass="208146">MLRSSVLKVAIKCTQMYLYGIDIICLLVSVFISLIPNVHADGRLIANFHSRTRINNAIAADNKLYIGTINSLYSIDSRNLTLLQDITTGPILDSPYCNPDLTSCIGSSHTIQETDNYNKILHRLPDGLLVCGSVRQGICEIRSIGNLNRVLRNGSSPVAANSPNASTVSLVDESGEKLFVAATYSYESPYREGFPAVATRIAPNFLPINSGHIDGEAAVHIRAEYKSRFKIRYIGGFKDEHYIYWASVQKKYVQAPSISNPFVSRLIRICKDDDKYVSYSEIEIQCRGEDNTNFNILKSITLVSDQLIGVFTDAQEKDSAVCIYNMPKIRITFWYNIDRCRGGTDTIGLPHIGRDSKCINKSHLPLAEDTCLLGVGGTIETSQVAAIQYSDRILTSVAARNIQEHVIVVIGTAGGELLQFTLTGEHERKLNKYTEFVSGPDAVSKLEFLDDKRYYAINGNDLTIFRVSACGQQSTCTLCTANRDPLCGWCLLEGKCSSQAECQSNILYQCPRLAGDIQPQNTSVDAPSNATVFVPLIQLPAPEDDKSYECYFGAFKSLASWSEEGLRCPLPEQRPRLPKQPITGIDMDHVKVVLSIRSPLARANIVEHNFTFFDCGHNTICSTCTNSAWSCRWCAADRKCLSPESTCSKSNSATSKCARIHAENQPEILVADGTNSSISFKVQNMDSVNEERLSCIVKGLGQKHLKVAAKMHSSKVECLPAKFSYGVKEPMRNYSLEFVMDDEVVDKTSVTIYKCEEMATDCSKCLSLDPKWGCTWCESTCKFQEQCSNKPDKLKADMLCKDPVIYSFEPMSGPLEGGTRIEIQGRDLGSRIQDVQDRVIIAGSKCKVVDYTISTRIVCIVEKGSGVGPVRVTIGKSGRRMVESKQHYKFSEPVPKSIYPTFGPISGGTRLSIFGHNLNLGSNVTVFLDNLPCKIVEETDESEQIICTTSPSSRIYTVTAIRLQIDDFVKLFDAKFAYRPDPTVMAINPTTTFESGGRTVTVDGSNFDSILMAKMFFLSSVDEPTEIISEFGDCQIHNSTRMHCQSPRLLLSPNHRSSTYARWPVGFYMDEVKSVRNLGYRIQMSSVPDPQFLPFKGIKIQAHDQPLIITGNYLSQAASLDEYTVKIGTERCPVFLLDAHQLLCKVPEVQPEATDDAGIELPDGKPMVVVRIGSLRAELGLLEYESSSIALFRMNLMRLFLILLSGIGILGAAGVLLFLLWKRRSNQHERDYKRIQLQMEQMETNVRNECKQAFAELQTDMTDLTAAIDDVGIPYHERAEFVSRLLFRDSTENSILHSWGGGMNIYSSQLPIALAQFDSLLWNRQFVFLMVHMAESDPTITVSERSTICSLLIAALSRNMGYCTDVILSLLSAHIEHCVNTKTAHLLFRRTESLVEKLFQQWLTISLFPYLNDATGPGRSFFLLYKALKYQTEKGPVDSVTGNARYSLNEQKLLREAVDAQVLTLLVIPVEGFDQAPILCRVLHCDSISQVKTKLLDLLYKNQPFSSRITIDQFDLEWRCPKKGSILLLDDDRPGTKGLKKLNTVGYYGLPNNSLLAMQPRSQNSFTYRSGSSDTTCSAWSSTHLIDSASSPTSNSDTHYYHLALPQSSNGISHSLDKRKYRNLEQNTPNIPEVYLTRLLTCKGTIQKFVDDFFNSVTFNYSGENNIPLVLKYVMDFLDQEAERHNITDPDVIQAWKTNVIILRFWMQLVHNPDCLFDVQRQPCLDASLTVIGQTLIDAFSRSEYTLGKESPSSKLLFAKDIARYRPVAAEMFRRIKHQPSINEKIFYDHVNSMSKTFGEGVSSTVAVAELLNWVKANGLRLVELLGRDHLAIRHRLADRLQQIIHCTIAEPEHIYATLQ</sequence>
<evidence type="ECO:0000256" key="2">
    <source>
        <dbReference type="ARBA" id="ARBA00010297"/>
    </source>
</evidence>
<dbReference type="Pfam" id="PF20170">
    <property type="entry name" value="Plexin_RBD"/>
    <property type="match status" value="1"/>
</dbReference>
<dbReference type="InterPro" id="IPR013783">
    <property type="entry name" value="Ig-like_fold"/>
</dbReference>
<dbReference type="SMART" id="SM00423">
    <property type="entry name" value="PSI"/>
    <property type="match status" value="3"/>
</dbReference>
<dbReference type="InterPro" id="IPR001627">
    <property type="entry name" value="Semap_dom"/>
</dbReference>
<feature type="coiled-coil region" evidence="13">
    <location>
        <begin position="1225"/>
        <end position="1252"/>
    </location>
</feature>
<dbReference type="GO" id="GO:0017154">
    <property type="term" value="F:semaphorin receptor activity"/>
    <property type="evidence" value="ECO:0007669"/>
    <property type="project" value="InterPro"/>
</dbReference>
<evidence type="ECO:0000256" key="3">
    <source>
        <dbReference type="ARBA" id="ARBA00022475"/>
    </source>
</evidence>
<dbReference type="Pfam" id="PF01403">
    <property type="entry name" value="Sema"/>
    <property type="match status" value="1"/>
</dbReference>
<dbReference type="Gene3D" id="2.130.10.10">
    <property type="entry name" value="YVTN repeat-like/Quinoprotein amine dehydrogenase"/>
    <property type="match status" value="1"/>
</dbReference>
<comment type="caution">
    <text evidence="12">Lacks conserved residue(s) required for the propagation of feature annotation.</text>
</comment>
<protein>
    <submittedName>
        <fullName evidence="17">Sema domain-containing protein</fullName>
    </submittedName>
</protein>
<comment type="subcellular location">
    <subcellularLocation>
        <location evidence="1">Cell membrane</location>
        <topology evidence="1">Single-pass type I membrane protein</topology>
    </subcellularLocation>
</comment>
<keyword evidence="11" id="KW-0325">Glycoprotein</keyword>
<evidence type="ECO:0000313" key="16">
    <source>
        <dbReference type="Proteomes" id="UP000887540"/>
    </source>
</evidence>
<dbReference type="InterPro" id="IPR013548">
    <property type="entry name" value="Plexin_cytoplasmic_RasGAP_dom"/>
</dbReference>
<keyword evidence="10" id="KW-1015">Disulfide bond</keyword>
<dbReference type="Pfam" id="PF01437">
    <property type="entry name" value="PSI"/>
    <property type="match status" value="1"/>
</dbReference>
<evidence type="ECO:0000256" key="9">
    <source>
        <dbReference type="ARBA" id="ARBA00023136"/>
    </source>
</evidence>
<keyword evidence="9 14" id="KW-0472">Membrane</keyword>
<dbReference type="Gene3D" id="3.10.20.90">
    <property type="entry name" value="Phosphatidylinositol 3-kinase Catalytic Subunit, Chain A, domain 1"/>
    <property type="match status" value="1"/>
</dbReference>
<comment type="similarity">
    <text evidence="2">Belongs to the plexin family.</text>
</comment>
<evidence type="ECO:0000256" key="14">
    <source>
        <dbReference type="SAM" id="Phobius"/>
    </source>
</evidence>
<evidence type="ECO:0000256" key="1">
    <source>
        <dbReference type="ARBA" id="ARBA00004251"/>
    </source>
</evidence>
<feature type="transmembrane region" description="Helical" evidence="14">
    <location>
        <begin position="16"/>
        <end position="35"/>
    </location>
</feature>
<dbReference type="PROSITE" id="PS51004">
    <property type="entry name" value="SEMA"/>
    <property type="match status" value="1"/>
</dbReference>
<name>A0A914DIM9_9BILA</name>
<evidence type="ECO:0000256" key="6">
    <source>
        <dbReference type="ARBA" id="ARBA00022737"/>
    </source>
</evidence>
<dbReference type="SUPFAM" id="SSF103575">
    <property type="entry name" value="Plexin repeat"/>
    <property type="match status" value="1"/>
</dbReference>
<dbReference type="InterPro" id="IPR031148">
    <property type="entry name" value="Plexin"/>
</dbReference>
<keyword evidence="6" id="KW-0677">Repeat</keyword>
<evidence type="ECO:0000256" key="5">
    <source>
        <dbReference type="ARBA" id="ARBA00022729"/>
    </source>
</evidence>
<evidence type="ECO:0000256" key="8">
    <source>
        <dbReference type="ARBA" id="ARBA00022989"/>
    </source>
</evidence>
<keyword evidence="13" id="KW-0175">Coiled coil</keyword>
<dbReference type="InterPro" id="IPR046800">
    <property type="entry name" value="Plexin_RBD"/>
</dbReference>
<dbReference type="InterPro" id="IPR041362">
    <property type="entry name" value="TIG2_plexin"/>
</dbReference>
<reference evidence="17" key="1">
    <citation type="submission" date="2022-11" db="UniProtKB">
        <authorList>
            <consortium name="WormBaseParasite"/>
        </authorList>
    </citation>
    <scope>IDENTIFICATION</scope>
</reference>
<dbReference type="InterPro" id="IPR016201">
    <property type="entry name" value="PSI"/>
</dbReference>
<dbReference type="WBParaSite" id="ACRNAN_scaffold285.g31116.t1">
    <property type="protein sequence ID" value="ACRNAN_scaffold285.g31116.t1"/>
    <property type="gene ID" value="ACRNAN_scaffold285.g31116"/>
</dbReference>
<dbReference type="GO" id="GO:0005886">
    <property type="term" value="C:plasma membrane"/>
    <property type="evidence" value="ECO:0007669"/>
    <property type="project" value="UniProtKB-SubCell"/>
</dbReference>
<proteinExistence type="inferred from homology"/>
<dbReference type="GO" id="GO:0002116">
    <property type="term" value="C:semaphorin receptor complex"/>
    <property type="evidence" value="ECO:0007669"/>
    <property type="project" value="TreeGrafter"/>
</dbReference>
<evidence type="ECO:0000256" key="4">
    <source>
        <dbReference type="ARBA" id="ARBA00022692"/>
    </source>
</evidence>
<dbReference type="Pfam" id="PF17960">
    <property type="entry name" value="TIG_plexin"/>
    <property type="match status" value="1"/>
</dbReference>
<feature type="domain" description="Sema" evidence="15">
    <location>
        <begin position="29"/>
        <end position="469"/>
    </location>
</feature>
<dbReference type="GO" id="GO:0030334">
    <property type="term" value="P:regulation of cell migration"/>
    <property type="evidence" value="ECO:0007669"/>
    <property type="project" value="TreeGrafter"/>
</dbReference>
<dbReference type="Pfam" id="PF01833">
    <property type="entry name" value="TIG"/>
    <property type="match status" value="4"/>
</dbReference>
<dbReference type="PANTHER" id="PTHR22625">
    <property type="entry name" value="PLEXIN"/>
    <property type="match status" value="1"/>
</dbReference>
<evidence type="ECO:0000259" key="15">
    <source>
        <dbReference type="PROSITE" id="PS51004"/>
    </source>
</evidence>
<evidence type="ECO:0000313" key="17">
    <source>
        <dbReference type="WBParaSite" id="ACRNAN_scaffold285.g31116.t1"/>
    </source>
</evidence>
<dbReference type="SMART" id="SM00429">
    <property type="entry name" value="IPT"/>
    <property type="match status" value="3"/>
</dbReference>
<dbReference type="InterPro" id="IPR015943">
    <property type="entry name" value="WD40/YVTN_repeat-like_dom_sf"/>
</dbReference>
<accession>A0A914DIM9</accession>
<dbReference type="Gene3D" id="1.10.506.10">
    <property type="entry name" value="GTPase Activation - p120gap, domain 1"/>
    <property type="match status" value="2"/>
</dbReference>
<keyword evidence="4 14" id="KW-0812">Transmembrane</keyword>
<dbReference type="Pfam" id="PF08337">
    <property type="entry name" value="Plexin_cytopl"/>
    <property type="match status" value="1"/>
</dbReference>
<feature type="transmembrane region" description="Helical" evidence="14">
    <location>
        <begin position="1196"/>
        <end position="1221"/>
    </location>
</feature>
<evidence type="ECO:0000256" key="13">
    <source>
        <dbReference type="SAM" id="Coils"/>
    </source>
</evidence>
<dbReference type="SUPFAM" id="SSF101912">
    <property type="entry name" value="Sema domain"/>
    <property type="match status" value="1"/>
</dbReference>
<organism evidence="16 17">
    <name type="scientific">Acrobeloides nanus</name>
    <dbReference type="NCBI Taxonomy" id="290746"/>
    <lineage>
        <taxon>Eukaryota</taxon>
        <taxon>Metazoa</taxon>
        <taxon>Ecdysozoa</taxon>
        <taxon>Nematoda</taxon>
        <taxon>Chromadorea</taxon>
        <taxon>Rhabditida</taxon>
        <taxon>Tylenchina</taxon>
        <taxon>Cephalobomorpha</taxon>
        <taxon>Cephaloboidea</taxon>
        <taxon>Cephalobidae</taxon>
        <taxon>Acrobeloides</taxon>
    </lineage>
</organism>
<dbReference type="InterPro" id="IPR036352">
    <property type="entry name" value="Semap_dom_sf"/>
</dbReference>
<keyword evidence="5" id="KW-0732">Signal</keyword>
<dbReference type="GO" id="GO:0008045">
    <property type="term" value="P:motor neuron axon guidance"/>
    <property type="evidence" value="ECO:0007669"/>
    <property type="project" value="TreeGrafter"/>
</dbReference>
<dbReference type="GO" id="GO:0050772">
    <property type="term" value="P:positive regulation of axonogenesis"/>
    <property type="evidence" value="ECO:0007669"/>
    <property type="project" value="TreeGrafter"/>
</dbReference>
<dbReference type="InterPro" id="IPR041019">
    <property type="entry name" value="TIG1_plexin"/>
</dbReference>
<dbReference type="Gene3D" id="2.60.40.10">
    <property type="entry name" value="Immunoglobulins"/>
    <property type="match status" value="4"/>
</dbReference>
<dbReference type="InterPro" id="IPR002165">
    <property type="entry name" value="Plexin_repeat"/>
</dbReference>
<dbReference type="InterPro" id="IPR014756">
    <property type="entry name" value="Ig_E-set"/>
</dbReference>
<dbReference type="InterPro" id="IPR002909">
    <property type="entry name" value="IPT_dom"/>
</dbReference>
<keyword evidence="8 14" id="KW-1133">Transmembrane helix</keyword>
<dbReference type="CDD" id="cd11236">
    <property type="entry name" value="Sema_plexin_like"/>
    <property type="match status" value="1"/>
</dbReference>
<evidence type="ECO:0000256" key="11">
    <source>
        <dbReference type="ARBA" id="ARBA00023180"/>
    </source>
</evidence>
<evidence type="ECO:0000256" key="7">
    <source>
        <dbReference type="ARBA" id="ARBA00022902"/>
    </source>
</evidence>
<dbReference type="GO" id="GO:0097374">
    <property type="term" value="P:sensory neuron axon guidance"/>
    <property type="evidence" value="ECO:0007669"/>
    <property type="project" value="TreeGrafter"/>
</dbReference>
<evidence type="ECO:0000256" key="12">
    <source>
        <dbReference type="PROSITE-ProRule" id="PRU00352"/>
    </source>
</evidence>
<keyword evidence="3" id="KW-1003">Cell membrane</keyword>
<dbReference type="GO" id="GO:0007162">
    <property type="term" value="P:negative regulation of cell adhesion"/>
    <property type="evidence" value="ECO:0007669"/>
    <property type="project" value="TreeGrafter"/>
</dbReference>
<dbReference type="PANTHER" id="PTHR22625:SF44">
    <property type="entry name" value="PLEXIN-B"/>
    <property type="match status" value="1"/>
</dbReference>
<keyword evidence="7" id="KW-0524">Neurogenesis</keyword>
<dbReference type="GO" id="GO:0008360">
    <property type="term" value="P:regulation of cell shape"/>
    <property type="evidence" value="ECO:0007669"/>
    <property type="project" value="TreeGrafter"/>
</dbReference>
<dbReference type="Pfam" id="PF18020">
    <property type="entry name" value="TIG_2"/>
    <property type="match status" value="1"/>
</dbReference>
<dbReference type="InterPro" id="IPR008936">
    <property type="entry name" value="Rho_GTPase_activation_prot"/>
</dbReference>
<evidence type="ECO:0000256" key="10">
    <source>
        <dbReference type="ARBA" id="ARBA00023157"/>
    </source>
</evidence>
<dbReference type="SMART" id="SM00630">
    <property type="entry name" value="Sema"/>
    <property type="match status" value="1"/>
</dbReference>
<dbReference type="SUPFAM" id="SSF48350">
    <property type="entry name" value="GTPase activation domain, GAP"/>
    <property type="match status" value="1"/>
</dbReference>